<dbReference type="AlphaFoldDB" id="A0A1M6D4F0"/>
<feature type="domain" description="DUF7088" evidence="3">
    <location>
        <begin position="59"/>
        <end position="141"/>
    </location>
</feature>
<gene>
    <name evidence="4" type="ORF">SAMN02745176_01009</name>
</gene>
<keyword evidence="1" id="KW-0812">Transmembrane</keyword>
<keyword evidence="5" id="KW-1185">Reference proteome</keyword>
<evidence type="ECO:0000256" key="1">
    <source>
        <dbReference type="SAM" id="Phobius"/>
    </source>
</evidence>
<keyword evidence="1" id="KW-0472">Membrane</keyword>
<proteinExistence type="predicted"/>
<organism evidence="4 5">
    <name type="scientific">Lutispora thermophila DSM 19022</name>
    <dbReference type="NCBI Taxonomy" id="1122184"/>
    <lineage>
        <taxon>Bacteria</taxon>
        <taxon>Bacillati</taxon>
        <taxon>Bacillota</taxon>
        <taxon>Clostridia</taxon>
        <taxon>Lutisporales</taxon>
        <taxon>Lutisporaceae</taxon>
        <taxon>Lutispora</taxon>
    </lineage>
</organism>
<dbReference type="SUPFAM" id="SSF52317">
    <property type="entry name" value="Class I glutamine amidotransferase-like"/>
    <property type="match status" value="1"/>
</dbReference>
<keyword evidence="1" id="KW-1133">Transmembrane helix</keyword>
<dbReference type="EMBL" id="FQZS01000006">
    <property type="protein sequence ID" value="SHI68117.1"/>
    <property type="molecule type" value="Genomic_DNA"/>
</dbReference>
<dbReference type="Proteomes" id="UP000184442">
    <property type="component" value="Unassembled WGS sequence"/>
</dbReference>
<dbReference type="InterPro" id="IPR019196">
    <property type="entry name" value="ABC_transp_unknown"/>
</dbReference>
<evidence type="ECO:0000259" key="3">
    <source>
        <dbReference type="Pfam" id="PF23357"/>
    </source>
</evidence>
<dbReference type="InterPro" id="IPR055396">
    <property type="entry name" value="DUF7088"/>
</dbReference>
<feature type="transmembrane region" description="Helical" evidence="1">
    <location>
        <begin position="452"/>
        <end position="474"/>
    </location>
</feature>
<dbReference type="STRING" id="1122184.SAMN02745176_01009"/>
<accession>A0A1M6D4F0</accession>
<name>A0A1M6D4F0_9FIRM</name>
<evidence type="ECO:0000259" key="2">
    <source>
        <dbReference type="Pfam" id="PF09822"/>
    </source>
</evidence>
<reference evidence="4 5" key="1">
    <citation type="submission" date="2016-11" db="EMBL/GenBank/DDBJ databases">
        <authorList>
            <person name="Jaros S."/>
            <person name="Januszkiewicz K."/>
            <person name="Wedrychowicz H."/>
        </authorList>
    </citation>
    <scope>NUCLEOTIDE SEQUENCE [LARGE SCALE GENOMIC DNA]</scope>
    <source>
        <strain evidence="4 5">DSM 19022</strain>
    </source>
</reference>
<protein>
    <submittedName>
        <fullName evidence="4">ABC-type uncharacterized transport system</fullName>
    </submittedName>
</protein>
<evidence type="ECO:0000313" key="4">
    <source>
        <dbReference type="EMBL" id="SHI68117.1"/>
    </source>
</evidence>
<dbReference type="InterPro" id="IPR029062">
    <property type="entry name" value="Class_I_gatase-like"/>
</dbReference>
<dbReference type="Pfam" id="PF23357">
    <property type="entry name" value="DUF7088"/>
    <property type="match status" value="1"/>
</dbReference>
<feature type="domain" description="ABC-type uncharacterised transport system" evidence="2">
    <location>
        <begin position="186"/>
        <end position="405"/>
    </location>
</feature>
<sequence length="484" mass="53975">MNKLGLLRDSLRKESNLIAFRGGSYSLIMTAIVLAILIVVNIFVSALPSTMTKYDISATKLYSITSNTKVVVNRLDEDVTIYWIVQSGKEDEVIENLLSKYDSLSDHIKIVKKNPDVFPTFAKQYTNETVKNNSLVVESGNRNRYISYDDIYLQEADMYSYSTKKSFDGEGAITSAIDYVTSEKLPQLYLLEGHGESQLPSTFREQLEKDNIELNTLSLLKVDYIPDDADVIMIYAPTSDISEMERDMLADYVKDGGKLLVMSGPTEDGILENLYGLLSDYGVEPVEGIVVEADREHYAFQAPYVLLPDMESNEITDSLIQEKYYPIMPISQGIIVEGTSSYGKVTALLNTSDSAYSKIAGYNISTYEKEEGDIEGPFAVAVSIESSNDGRIVWFASSSFLEDMYNAYSSGANVDLGMNAVSLLIGESEAMAIRSKSLDYNYLTISDSVSSMLKVVMIVVFPLLYLAVGIFVILRRRRMQNETI</sequence>
<dbReference type="Pfam" id="PF09822">
    <property type="entry name" value="ABC_transp_aux"/>
    <property type="match status" value="1"/>
</dbReference>
<dbReference type="OrthoDB" id="9766228at2"/>
<feature type="transmembrane region" description="Helical" evidence="1">
    <location>
        <begin position="20"/>
        <end position="44"/>
    </location>
</feature>
<evidence type="ECO:0000313" key="5">
    <source>
        <dbReference type="Proteomes" id="UP000184442"/>
    </source>
</evidence>
<dbReference type="RefSeq" id="WP_073025143.1">
    <property type="nucleotide sequence ID" value="NZ_FQZS01000006.1"/>
</dbReference>